<evidence type="ECO:0000313" key="3">
    <source>
        <dbReference type="Proteomes" id="UP001642520"/>
    </source>
</evidence>
<keyword evidence="3" id="KW-1185">Reference proteome</keyword>
<protein>
    <recommendedName>
        <fullName evidence="4">Protein MIS12 homolog</fullName>
    </recommendedName>
</protein>
<sequence length="219" mass="25763">MASSESRKRKLEEYEMQLFSFHSRVVYNTLENIVGERIHSTIKKLCETIEKTYKLNSDNVAILKKNQKQLEKAYCKGARPHLENIKNVVDKYITVPSNVLLEEDKYQRTQYSDTEFENIKQRLEDLQQRAKKATILNYVLQEELEVLEQFPIIEESVDKMCNTIKNGSKCSDINEKIYQLVDDYKSFSANLFDATQKTEKIKYNTVDNMKCRDFDLSTL</sequence>
<keyword evidence="1" id="KW-0175">Coiled coil</keyword>
<comment type="caution">
    <text evidence="2">The sequence shown here is derived from an EMBL/GenBank/DDBJ whole genome shotgun (WGS) entry which is preliminary data.</text>
</comment>
<organism evidence="2 3">
    <name type="scientific">Xylocopa violacea</name>
    <name type="common">Violet carpenter bee</name>
    <name type="synonym">Apis violacea</name>
    <dbReference type="NCBI Taxonomy" id="135666"/>
    <lineage>
        <taxon>Eukaryota</taxon>
        <taxon>Metazoa</taxon>
        <taxon>Ecdysozoa</taxon>
        <taxon>Arthropoda</taxon>
        <taxon>Hexapoda</taxon>
        <taxon>Insecta</taxon>
        <taxon>Pterygota</taxon>
        <taxon>Neoptera</taxon>
        <taxon>Endopterygota</taxon>
        <taxon>Hymenoptera</taxon>
        <taxon>Apocrita</taxon>
        <taxon>Aculeata</taxon>
        <taxon>Apoidea</taxon>
        <taxon>Anthophila</taxon>
        <taxon>Apidae</taxon>
        <taxon>Xylocopa</taxon>
        <taxon>Xylocopa</taxon>
    </lineage>
</organism>
<accession>A0ABP1N910</accession>
<evidence type="ECO:0000256" key="1">
    <source>
        <dbReference type="SAM" id="Coils"/>
    </source>
</evidence>
<gene>
    <name evidence="2" type="ORF">XYLVIOL_LOCUS2202</name>
</gene>
<proteinExistence type="predicted"/>
<reference evidence="2 3" key="1">
    <citation type="submission" date="2024-08" db="EMBL/GenBank/DDBJ databases">
        <authorList>
            <person name="Will J Nash"/>
            <person name="Angela Man"/>
            <person name="Seanna McTaggart"/>
            <person name="Kendall Baker"/>
            <person name="Tom Barker"/>
            <person name="Leah Catchpole"/>
            <person name="Alex Durrant"/>
            <person name="Karim Gharbi"/>
            <person name="Naomi Irish"/>
            <person name="Gemy Kaithakottil"/>
            <person name="Debby Ku"/>
            <person name="Aaliyah Providence"/>
            <person name="Felix Shaw"/>
            <person name="David Swarbreck"/>
            <person name="Chris Watkins"/>
            <person name="Ann M. McCartney"/>
            <person name="Giulio Formenti"/>
            <person name="Alice Mouton"/>
            <person name="Noel Vella"/>
            <person name="Bjorn M von Reumont"/>
            <person name="Adriana Vella"/>
            <person name="Wilfried Haerty"/>
        </authorList>
    </citation>
    <scope>NUCLEOTIDE SEQUENCE [LARGE SCALE GENOMIC DNA]</scope>
</reference>
<feature type="coiled-coil region" evidence="1">
    <location>
        <begin position="116"/>
        <end position="143"/>
    </location>
</feature>
<name>A0ABP1N910_XYLVO</name>
<evidence type="ECO:0000313" key="2">
    <source>
        <dbReference type="EMBL" id="CAL7936518.1"/>
    </source>
</evidence>
<dbReference type="EMBL" id="CAXAJV020001287">
    <property type="protein sequence ID" value="CAL7936518.1"/>
    <property type="molecule type" value="Genomic_DNA"/>
</dbReference>
<dbReference type="Proteomes" id="UP001642520">
    <property type="component" value="Unassembled WGS sequence"/>
</dbReference>
<evidence type="ECO:0008006" key="4">
    <source>
        <dbReference type="Google" id="ProtNLM"/>
    </source>
</evidence>